<evidence type="ECO:0000256" key="1">
    <source>
        <dbReference type="ARBA" id="ARBA00006499"/>
    </source>
</evidence>
<keyword evidence="3" id="KW-0378">Hydrolase</keyword>
<protein>
    <submittedName>
        <fullName evidence="3">Alpha/beta-hydrolase</fullName>
    </submittedName>
</protein>
<feature type="domain" description="Phospholipase/carboxylesterase/thioesterase" evidence="2">
    <location>
        <begin position="15"/>
        <end position="260"/>
    </location>
</feature>
<dbReference type="STRING" id="1353009.A0A1Y2IGU9"/>
<dbReference type="SUPFAM" id="SSF53474">
    <property type="entry name" value="alpha/beta-Hydrolases"/>
    <property type="match status" value="1"/>
</dbReference>
<accession>A0A1Y2IGU9</accession>
<dbReference type="OrthoDB" id="2418081at2759"/>
<name>A0A1Y2IGU9_TRAC3</name>
<proteinExistence type="inferred from homology"/>
<dbReference type="GO" id="GO:0005737">
    <property type="term" value="C:cytoplasm"/>
    <property type="evidence" value="ECO:0007669"/>
    <property type="project" value="TreeGrafter"/>
</dbReference>
<reference evidence="3 4" key="1">
    <citation type="journal article" date="2015" name="Biotechnol. Biofuels">
        <title>Enhanced degradation of softwood versus hardwood by the white-rot fungus Pycnoporus coccineus.</title>
        <authorList>
            <person name="Couturier M."/>
            <person name="Navarro D."/>
            <person name="Chevret D."/>
            <person name="Henrissat B."/>
            <person name="Piumi F."/>
            <person name="Ruiz-Duenas F.J."/>
            <person name="Martinez A.T."/>
            <person name="Grigoriev I.V."/>
            <person name="Riley R."/>
            <person name="Lipzen A."/>
            <person name="Berrin J.G."/>
            <person name="Master E.R."/>
            <person name="Rosso M.N."/>
        </authorList>
    </citation>
    <scope>NUCLEOTIDE SEQUENCE [LARGE SCALE GENOMIC DNA]</scope>
    <source>
        <strain evidence="3 4">BRFM310</strain>
    </source>
</reference>
<evidence type="ECO:0000313" key="3">
    <source>
        <dbReference type="EMBL" id="OSD00317.1"/>
    </source>
</evidence>
<gene>
    <name evidence="3" type="ORF">PYCCODRAFT_696146</name>
</gene>
<dbReference type="InterPro" id="IPR029058">
    <property type="entry name" value="AB_hydrolase_fold"/>
</dbReference>
<evidence type="ECO:0000259" key="2">
    <source>
        <dbReference type="Pfam" id="PF02230"/>
    </source>
</evidence>
<dbReference type="GO" id="GO:0008474">
    <property type="term" value="F:palmitoyl-(protein) hydrolase activity"/>
    <property type="evidence" value="ECO:0007669"/>
    <property type="project" value="TreeGrafter"/>
</dbReference>
<evidence type="ECO:0000313" key="4">
    <source>
        <dbReference type="Proteomes" id="UP000193067"/>
    </source>
</evidence>
<dbReference type="PANTHER" id="PTHR10655:SF63">
    <property type="entry name" value="PHOSPHOLIPASE_CARBOXYLESTERASE_THIOESTERASE DOMAIN-CONTAINING PROTEIN"/>
    <property type="match status" value="1"/>
</dbReference>
<keyword evidence="4" id="KW-1185">Reference proteome</keyword>
<dbReference type="GO" id="GO:0052689">
    <property type="term" value="F:carboxylic ester hydrolase activity"/>
    <property type="evidence" value="ECO:0007669"/>
    <property type="project" value="TreeGrafter"/>
</dbReference>
<organism evidence="3 4">
    <name type="scientific">Trametes coccinea (strain BRFM310)</name>
    <name type="common">Pycnoporus coccineus</name>
    <dbReference type="NCBI Taxonomy" id="1353009"/>
    <lineage>
        <taxon>Eukaryota</taxon>
        <taxon>Fungi</taxon>
        <taxon>Dikarya</taxon>
        <taxon>Basidiomycota</taxon>
        <taxon>Agaricomycotina</taxon>
        <taxon>Agaricomycetes</taxon>
        <taxon>Polyporales</taxon>
        <taxon>Polyporaceae</taxon>
        <taxon>Trametes</taxon>
    </lineage>
</organism>
<dbReference type="Pfam" id="PF02230">
    <property type="entry name" value="Abhydrolase_2"/>
    <property type="match status" value="1"/>
</dbReference>
<comment type="similarity">
    <text evidence="1">Belongs to the AB hydrolase superfamily. AB hydrolase 2 family.</text>
</comment>
<dbReference type="EMBL" id="KZ084119">
    <property type="protein sequence ID" value="OSD00317.1"/>
    <property type="molecule type" value="Genomic_DNA"/>
</dbReference>
<dbReference type="Proteomes" id="UP000193067">
    <property type="component" value="Unassembled WGS sequence"/>
</dbReference>
<dbReference type="InterPro" id="IPR003140">
    <property type="entry name" value="PLipase/COase/thioEstase"/>
</dbReference>
<sequence>MSTTTTTTTMELPTVTIEPTAPHTHTVVFLHGRGGTARDMARTISAHTPDSHGHPGLPSALPSFRWVFPQAPLRPLASSPGEVWHQWFDVWDVRDFASREEVQAPGLRESVAAVRALLAREAERLGGRWDGLVLAGISMGGATGVHTLFNLDVPAEGGGRLGAFLGFACRCPFAGRDLAGMRATLDIHDGVPAHAGVLERTPVLLEHCADDPLVPVQSGRALRDTLRAFGVQQVEWREYPRGGHWFNSPAGMDDVLAFLTARVLDADKGGGAAAMQDHRMDLS</sequence>
<dbReference type="InterPro" id="IPR050565">
    <property type="entry name" value="LYPA1-2/EST-like"/>
</dbReference>
<dbReference type="Gene3D" id="3.40.50.1820">
    <property type="entry name" value="alpha/beta hydrolase"/>
    <property type="match status" value="1"/>
</dbReference>
<dbReference type="AlphaFoldDB" id="A0A1Y2IGU9"/>
<dbReference type="PANTHER" id="PTHR10655">
    <property type="entry name" value="LYSOPHOSPHOLIPASE-RELATED"/>
    <property type="match status" value="1"/>
</dbReference>